<keyword evidence="10" id="KW-1185">Reference proteome</keyword>
<dbReference type="SUPFAM" id="SSF52794">
    <property type="entry name" value="PTS system IIB component-like"/>
    <property type="match status" value="1"/>
</dbReference>
<dbReference type="GO" id="GO:0016301">
    <property type="term" value="F:kinase activity"/>
    <property type="evidence" value="ECO:0007669"/>
    <property type="project" value="UniProtKB-KW"/>
</dbReference>
<feature type="domain" description="PTS EIIB type-3" evidence="8">
    <location>
        <begin position="1"/>
        <end position="98"/>
    </location>
</feature>
<dbReference type="GO" id="GO:0009401">
    <property type="term" value="P:phosphoenolpyruvate-dependent sugar phosphotransferase system"/>
    <property type="evidence" value="ECO:0007669"/>
    <property type="project" value="UniProtKB-KW"/>
</dbReference>
<evidence type="ECO:0000313" key="9">
    <source>
        <dbReference type="EMBL" id="AKM54640.1"/>
    </source>
</evidence>
<reference evidence="9 10" key="1">
    <citation type="journal article" date="2015" name="Genome Biol. Evol.">
        <title>Found and Lost: The Fates of Horizontally Acquired Genes in Arthropod-Symbiotic Spiroplasma.</title>
        <authorList>
            <person name="Lo W.S."/>
            <person name="Gasparich G.E."/>
            <person name="Kuo C.H."/>
        </authorList>
    </citation>
    <scope>NUCLEOTIDE SEQUENCE [LARGE SCALE GENOMIC DNA]</scope>
    <source>
        <strain evidence="10">TDA-040725-5</strain>
    </source>
</reference>
<dbReference type="KEGG" id="seri:SERIO_v1c10870"/>
<reference evidence="10" key="2">
    <citation type="submission" date="2015-06" db="EMBL/GenBank/DDBJ databases">
        <title>Complete genome sequence of Spiroplasma eriocheiris TDA-040725-5 (DSM 21848).</title>
        <authorList>
            <person name="Lo W.-S."/>
            <person name="Kuo C.-H."/>
        </authorList>
    </citation>
    <scope>NUCLEOTIDE SEQUENCE [LARGE SCALE GENOMIC DNA]</scope>
    <source>
        <strain evidence="10">TDA-040725-5</strain>
    </source>
</reference>
<organism evidence="9 10">
    <name type="scientific">Spiroplasma eriocheiris</name>
    <dbReference type="NCBI Taxonomy" id="315358"/>
    <lineage>
        <taxon>Bacteria</taxon>
        <taxon>Bacillati</taxon>
        <taxon>Mycoplasmatota</taxon>
        <taxon>Mollicutes</taxon>
        <taxon>Entomoplasmatales</taxon>
        <taxon>Spiroplasmataceae</taxon>
        <taxon>Spiroplasma</taxon>
    </lineage>
</organism>
<dbReference type="PANTHER" id="PTHR34581:SF2">
    <property type="entry name" value="PTS SYSTEM N,N'-DIACETYLCHITOBIOSE-SPECIFIC EIIB COMPONENT"/>
    <property type="match status" value="1"/>
</dbReference>
<dbReference type="PROSITE" id="PS51100">
    <property type="entry name" value="PTS_EIIB_TYPE_3"/>
    <property type="match status" value="1"/>
</dbReference>
<evidence type="ECO:0000256" key="6">
    <source>
        <dbReference type="ARBA" id="ARBA00022777"/>
    </source>
</evidence>
<dbReference type="PATRIC" id="fig|743698.3.peg.1098"/>
<dbReference type="Gene3D" id="3.40.50.2300">
    <property type="match status" value="1"/>
</dbReference>
<keyword evidence="1" id="KW-0813">Transport</keyword>
<evidence type="ECO:0000259" key="8">
    <source>
        <dbReference type="PROSITE" id="PS51100"/>
    </source>
</evidence>
<dbReference type="PANTHER" id="PTHR34581">
    <property type="entry name" value="PTS SYSTEM N,N'-DIACETYLCHITOBIOSE-SPECIFIC EIIB COMPONENT"/>
    <property type="match status" value="1"/>
</dbReference>
<dbReference type="GO" id="GO:0008982">
    <property type="term" value="F:protein-N(PI)-phosphohistidine-sugar phosphotransferase activity"/>
    <property type="evidence" value="ECO:0007669"/>
    <property type="project" value="InterPro"/>
</dbReference>
<dbReference type="EMBL" id="CP011856">
    <property type="protein sequence ID" value="AKM54640.1"/>
    <property type="molecule type" value="Genomic_DNA"/>
</dbReference>
<dbReference type="InterPro" id="IPR013012">
    <property type="entry name" value="PTS_EIIB_3"/>
</dbReference>
<evidence type="ECO:0000256" key="7">
    <source>
        <dbReference type="PROSITE-ProRule" id="PRU00423"/>
    </source>
</evidence>
<keyword evidence="2" id="KW-0597">Phosphoprotein</keyword>
<proteinExistence type="predicted"/>
<dbReference type="InterPro" id="IPR051819">
    <property type="entry name" value="PTS_sugar-specific_EIIB"/>
</dbReference>
<gene>
    <name evidence="9" type="ORF">SERIO_v1c10870</name>
</gene>
<name>A0A0H3XJ78_9MOLU</name>
<sequence length="98" mass="11027">MKKICLVCSAGISAKTIVEKINNVLAQDNKEWKFEAVTVNNLNTNDYDIVLLTPQVEYLKNKIIGMLPENKDIKVEVLPSDLYVKNDANAIIDFTTNI</sequence>
<evidence type="ECO:0000256" key="2">
    <source>
        <dbReference type="ARBA" id="ARBA00022553"/>
    </source>
</evidence>
<feature type="modified residue" description="Phosphocysteine; by EIIA" evidence="7">
    <location>
        <position position="8"/>
    </location>
</feature>
<protein>
    <recommendedName>
        <fullName evidence="8">PTS EIIB type-3 domain-containing protein</fullName>
    </recommendedName>
</protein>
<keyword evidence="4" id="KW-0808">Transferase</keyword>
<keyword evidence="3" id="KW-0762">Sugar transport</keyword>
<keyword evidence="6" id="KW-0418">Kinase</keyword>
<dbReference type="AlphaFoldDB" id="A0A0H3XJ78"/>
<evidence type="ECO:0000256" key="5">
    <source>
        <dbReference type="ARBA" id="ARBA00022683"/>
    </source>
</evidence>
<evidence type="ECO:0000256" key="1">
    <source>
        <dbReference type="ARBA" id="ARBA00022448"/>
    </source>
</evidence>
<evidence type="ECO:0000313" key="10">
    <source>
        <dbReference type="Proteomes" id="UP000035661"/>
    </source>
</evidence>
<keyword evidence="5" id="KW-0598">Phosphotransferase system</keyword>
<evidence type="ECO:0000256" key="4">
    <source>
        <dbReference type="ARBA" id="ARBA00022679"/>
    </source>
</evidence>
<dbReference type="Proteomes" id="UP000035661">
    <property type="component" value="Chromosome"/>
</dbReference>
<dbReference type="RefSeq" id="WP_047791827.1">
    <property type="nucleotide sequence ID" value="NZ_CP011856.1"/>
</dbReference>
<dbReference type="Pfam" id="PF02302">
    <property type="entry name" value="PTS_IIB"/>
    <property type="match status" value="1"/>
</dbReference>
<dbReference type="InterPro" id="IPR003501">
    <property type="entry name" value="PTS_EIIB_2/3"/>
</dbReference>
<accession>A0A0H3XJ78</accession>
<dbReference type="InterPro" id="IPR036095">
    <property type="entry name" value="PTS_EIIB-like_sf"/>
</dbReference>
<dbReference type="STRING" id="315358.SERIO_v1c10870"/>
<evidence type="ECO:0000256" key="3">
    <source>
        <dbReference type="ARBA" id="ARBA00022597"/>
    </source>
</evidence>